<reference evidence="5" key="1">
    <citation type="journal article" date="2019" name="Int. J. Syst. Evol. Microbiol.">
        <title>The Global Catalogue of Microorganisms (GCM) 10K type strain sequencing project: providing services to taxonomists for standard genome sequencing and annotation.</title>
        <authorList>
            <consortium name="The Broad Institute Genomics Platform"/>
            <consortium name="The Broad Institute Genome Sequencing Center for Infectious Disease"/>
            <person name="Wu L."/>
            <person name="Ma J."/>
        </authorList>
    </citation>
    <scope>NUCLEOTIDE SEQUENCE [LARGE SCALE GENOMIC DNA]</scope>
    <source>
        <strain evidence="5">CCUG 50353</strain>
    </source>
</reference>
<dbReference type="PROSITE" id="PS51186">
    <property type="entry name" value="GNAT"/>
    <property type="match status" value="1"/>
</dbReference>
<dbReference type="CDD" id="cd04301">
    <property type="entry name" value="NAT_SF"/>
    <property type="match status" value="1"/>
</dbReference>
<dbReference type="EC" id="2.3.-.-" evidence="4"/>
<dbReference type="EMBL" id="JBHSEF010000009">
    <property type="protein sequence ID" value="MFC4353949.1"/>
    <property type="molecule type" value="Genomic_DNA"/>
</dbReference>
<feature type="domain" description="N-acetyltransferase" evidence="3">
    <location>
        <begin position="1"/>
        <end position="148"/>
    </location>
</feature>
<protein>
    <submittedName>
        <fullName evidence="4">GNAT family N-acetyltransferase</fullName>
        <ecNumber evidence="4">2.3.-.-</ecNumber>
    </submittedName>
</protein>
<dbReference type="Pfam" id="PF00583">
    <property type="entry name" value="Acetyltransf_1"/>
    <property type="match status" value="1"/>
</dbReference>
<accession>A0ABV8USG4</accession>
<evidence type="ECO:0000259" key="3">
    <source>
        <dbReference type="PROSITE" id="PS51186"/>
    </source>
</evidence>
<dbReference type="InterPro" id="IPR016181">
    <property type="entry name" value="Acyl_CoA_acyltransferase"/>
</dbReference>
<dbReference type="PANTHER" id="PTHR43877">
    <property type="entry name" value="AMINOALKYLPHOSPHONATE N-ACETYLTRANSFERASE-RELATED-RELATED"/>
    <property type="match status" value="1"/>
</dbReference>
<dbReference type="Proteomes" id="UP001595733">
    <property type="component" value="Unassembled WGS sequence"/>
</dbReference>
<sequence length="148" mass="16946">MTYEVKEITDLSNVSIDHLVKQSETEGYRFLSRLVEHFQNGKQQFTKPGEALLGVWKNDELVAIGGVEQNPYTEDTHTARLKRFYVEPDERRHGVGSMLLKACLNKAKENFTKVTCRTDSAKADAFYRHNGFSVTTDSPETTHQMQFN</sequence>
<keyword evidence="5" id="KW-1185">Reference proteome</keyword>
<dbReference type="SUPFAM" id="SSF55729">
    <property type="entry name" value="Acyl-CoA N-acyltransferases (Nat)"/>
    <property type="match status" value="1"/>
</dbReference>
<proteinExistence type="predicted"/>
<dbReference type="InterPro" id="IPR000182">
    <property type="entry name" value="GNAT_dom"/>
</dbReference>
<gene>
    <name evidence="4" type="ORF">ACFO0S_02560</name>
</gene>
<comment type="caution">
    <text evidence="4">The sequence shown here is derived from an EMBL/GenBank/DDBJ whole genome shotgun (WGS) entry which is preliminary data.</text>
</comment>
<evidence type="ECO:0000256" key="1">
    <source>
        <dbReference type="ARBA" id="ARBA00022679"/>
    </source>
</evidence>
<dbReference type="Gene3D" id="3.40.630.30">
    <property type="match status" value="1"/>
</dbReference>
<dbReference type="GO" id="GO:0016746">
    <property type="term" value="F:acyltransferase activity"/>
    <property type="evidence" value="ECO:0007669"/>
    <property type="project" value="UniProtKB-KW"/>
</dbReference>
<evidence type="ECO:0000313" key="5">
    <source>
        <dbReference type="Proteomes" id="UP001595733"/>
    </source>
</evidence>
<evidence type="ECO:0000313" key="4">
    <source>
        <dbReference type="EMBL" id="MFC4353949.1"/>
    </source>
</evidence>
<evidence type="ECO:0000256" key="2">
    <source>
        <dbReference type="ARBA" id="ARBA00023315"/>
    </source>
</evidence>
<dbReference type="RefSeq" id="WP_378139846.1">
    <property type="nucleotide sequence ID" value="NZ_JBHSEF010000009.1"/>
</dbReference>
<name>A0ABV8USG4_9BACL</name>
<keyword evidence="1 4" id="KW-0808">Transferase</keyword>
<dbReference type="InterPro" id="IPR050832">
    <property type="entry name" value="Bact_Acetyltransf"/>
</dbReference>
<organism evidence="4 5">
    <name type="scientific">Chryseomicrobium palamuruense</name>
    <dbReference type="NCBI Taxonomy" id="682973"/>
    <lineage>
        <taxon>Bacteria</taxon>
        <taxon>Bacillati</taxon>
        <taxon>Bacillota</taxon>
        <taxon>Bacilli</taxon>
        <taxon>Bacillales</taxon>
        <taxon>Caryophanaceae</taxon>
        <taxon>Chryseomicrobium</taxon>
    </lineage>
</organism>
<keyword evidence="2 4" id="KW-0012">Acyltransferase</keyword>